<evidence type="ECO:0000256" key="9">
    <source>
        <dbReference type="SAM" id="MobiDB-lite"/>
    </source>
</evidence>
<evidence type="ECO:0000313" key="15">
    <source>
        <dbReference type="WBParaSite" id="HNAJ_0000750501-mRNA-1"/>
    </source>
</evidence>
<dbReference type="InterPro" id="IPR050409">
    <property type="entry name" value="E3_ubiq-protein_ligase"/>
</dbReference>
<evidence type="ECO:0000259" key="11">
    <source>
        <dbReference type="PROSITE" id="PS50020"/>
    </source>
</evidence>
<dbReference type="SUPFAM" id="SSF49562">
    <property type="entry name" value="C2 domain (Calcium/lipid-binding domain, CaLB)"/>
    <property type="match status" value="1"/>
</dbReference>
<dbReference type="PROSITE" id="PS50237">
    <property type="entry name" value="HECT"/>
    <property type="match status" value="1"/>
</dbReference>
<dbReference type="AlphaFoldDB" id="A0A158QHI9"/>
<dbReference type="FunFam" id="3.30.2410.10:FF:000002">
    <property type="entry name" value="E3 ubiquitin-protein ligase HECW2"/>
    <property type="match status" value="1"/>
</dbReference>
<dbReference type="CDD" id="cd00201">
    <property type="entry name" value="WW"/>
    <property type="match status" value="2"/>
</dbReference>
<dbReference type="InterPro" id="IPR024928">
    <property type="entry name" value="E3_ub_ligase_SMURF1"/>
</dbReference>
<feature type="domain" description="WW" evidence="11">
    <location>
        <begin position="271"/>
        <end position="305"/>
    </location>
</feature>
<dbReference type="OrthoDB" id="423283at2759"/>
<evidence type="ECO:0000259" key="10">
    <source>
        <dbReference type="PROSITE" id="PS50004"/>
    </source>
</evidence>
<dbReference type="InterPro" id="IPR035983">
    <property type="entry name" value="Hect_E3_ubiquitin_ligase"/>
</dbReference>
<dbReference type="Gene3D" id="3.30.2160.10">
    <property type="entry name" value="Hect, E3 ligase catalytic domain"/>
    <property type="match status" value="1"/>
</dbReference>
<protein>
    <recommendedName>
        <fullName evidence="6">E3 ubiquitin-protein ligase</fullName>
        <ecNumber evidence="6">2.3.2.26</ecNumber>
    </recommendedName>
</protein>
<dbReference type="PROSITE" id="PS50020">
    <property type="entry name" value="WW_DOMAIN_2"/>
    <property type="match status" value="2"/>
</dbReference>
<dbReference type="PROSITE" id="PS01159">
    <property type="entry name" value="WW_DOMAIN_1"/>
    <property type="match status" value="2"/>
</dbReference>
<dbReference type="InterPro" id="IPR035892">
    <property type="entry name" value="C2_domain_sf"/>
</dbReference>
<dbReference type="SMART" id="SM00456">
    <property type="entry name" value="WW"/>
    <property type="match status" value="2"/>
</dbReference>
<name>A0A158QHI9_RODNA</name>
<dbReference type="InterPro" id="IPR000569">
    <property type="entry name" value="HECT_dom"/>
</dbReference>
<feature type="active site" description="Glycyl thioester intermediate" evidence="7 8">
    <location>
        <position position="724"/>
    </location>
</feature>
<evidence type="ECO:0000256" key="4">
    <source>
        <dbReference type="ARBA" id="ARBA00022737"/>
    </source>
</evidence>
<dbReference type="Gene3D" id="2.60.40.150">
    <property type="entry name" value="C2 domain"/>
    <property type="match status" value="1"/>
</dbReference>
<dbReference type="PANTHER" id="PTHR11254">
    <property type="entry name" value="HECT DOMAIN UBIQUITIN-PROTEIN LIGASE"/>
    <property type="match status" value="1"/>
</dbReference>
<dbReference type="InterPro" id="IPR036020">
    <property type="entry name" value="WW_dom_sf"/>
</dbReference>
<accession>A0A158QHI9</accession>
<dbReference type="GO" id="GO:0061630">
    <property type="term" value="F:ubiquitin protein ligase activity"/>
    <property type="evidence" value="ECO:0007669"/>
    <property type="project" value="UniProtKB-EC"/>
</dbReference>
<dbReference type="EC" id="2.3.2.26" evidence="6"/>
<feature type="region of interest" description="Disordered" evidence="9">
    <location>
        <begin position="170"/>
        <end position="205"/>
    </location>
</feature>
<dbReference type="SMART" id="SM00119">
    <property type="entry name" value="HECTc"/>
    <property type="match status" value="1"/>
</dbReference>
<dbReference type="InterPro" id="IPR001202">
    <property type="entry name" value="WW_dom"/>
</dbReference>
<evidence type="ECO:0000256" key="5">
    <source>
        <dbReference type="ARBA" id="ARBA00022786"/>
    </source>
</evidence>
<evidence type="ECO:0000256" key="3">
    <source>
        <dbReference type="ARBA" id="ARBA00022679"/>
    </source>
</evidence>
<dbReference type="CDD" id="cd00078">
    <property type="entry name" value="HECTc"/>
    <property type="match status" value="1"/>
</dbReference>
<comment type="catalytic activity">
    <reaction evidence="1 6">
        <text>S-ubiquitinyl-[E2 ubiquitin-conjugating enzyme]-L-cysteine + [acceptor protein]-L-lysine = [E2 ubiquitin-conjugating enzyme]-L-cysteine + N(6)-ubiquitinyl-[acceptor protein]-L-lysine.</text>
        <dbReference type="EC" id="2.3.2.26"/>
    </reaction>
</comment>
<dbReference type="PROSITE" id="PS50004">
    <property type="entry name" value="C2"/>
    <property type="match status" value="1"/>
</dbReference>
<dbReference type="SUPFAM" id="SSF56204">
    <property type="entry name" value="Hect, E3 ligase catalytic domain"/>
    <property type="match status" value="1"/>
</dbReference>
<feature type="domain" description="C2" evidence="10">
    <location>
        <begin position="1"/>
        <end position="107"/>
    </location>
</feature>
<comment type="pathway">
    <text evidence="2 6">Protein modification; protein ubiquitination.</text>
</comment>
<evidence type="ECO:0000313" key="13">
    <source>
        <dbReference type="EMBL" id="VDO03361.1"/>
    </source>
</evidence>
<dbReference type="SUPFAM" id="SSF51045">
    <property type="entry name" value="WW domain"/>
    <property type="match status" value="2"/>
</dbReference>
<feature type="domain" description="WW" evidence="11">
    <location>
        <begin position="312"/>
        <end position="345"/>
    </location>
</feature>
<reference evidence="15" key="1">
    <citation type="submission" date="2016-04" db="UniProtKB">
        <authorList>
            <consortium name="WormBaseParasite"/>
        </authorList>
    </citation>
    <scope>IDENTIFICATION</scope>
</reference>
<dbReference type="GO" id="GO:0016567">
    <property type="term" value="P:protein ubiquitination"/>
    <property type="evidence" value="ECO:0007669"/>
    <property type="project" value="UniProtKB-UniPathway"/>
</dbReference>
<dbReference type="PIRSF" id="PIRSF001569">
    <property type="entry name" value="E3_ub_ligase_SMURF1"/>
    <property type="match status" value="1"/>
</dbReference>
<feature type="compositionally biased region" description="Low complexity" evidence="9">
    <location>
        <begin position="195"/>
        <end position="205"/>
    </location>
</feature>
<feature type="domain" description="HECT" evidence="12">
    <location>
        <begin position="406"/>
        <end position="756"/>
    </location>
</feature>
<evidence type="ECO:0000256" key="2">
    <source>
        <dbReference type="ARBA" id="ARBA00004906"/>
    </source>
</evidence>
<dbReference type="Gene3D" id="3.30.2410.10">
    <property type="entry name" value="Hect, E3 ligase catalytic domain"/>
    <property type="match status" value="1"/>
</dbReference>
<dbReference type="Pfam" id="PF00397">
    <property type="entry name" value="WW"/>
    <property type="match status" value="2"/>
</dbReference>
<keyword evidence="4" id="KW-0677">Repeat</keyword>
<dbReference type="STRING" id="102285.A0A158QHI9"/>
<dbReference type="EMBL" id="UZAE01012066">
    <property type="protein sequence ID" value="VDO03361.1"/>
    <property type="molecule type" value="Genomic_DNA"/>
</dbReference>
<dbReference type="FunFam" id="3.90.1750.10:FF:000079">
    <property type="entry name" value="E3 ubiquitin-protein ligase"/>
    <property type="match status" value="1"/>
</dbReference>
<evidence type="ECO:0000256" key="6">
    <source>
        <dbReference type="PIRNR" id="PIRNR001569"/>
    </source>
</evidence>
<dbReference type="GO" id="GO:0043161">
    <property type="term" value="P:proteasome-mediated ubiquitin-dependent protein catabolic process"/>
    <property type="evidence" value="ECO:0007669"/>
    <property type="project" value="TreeGrafter"/>
</dbReference>
<proteinExistence type="predicted"/>
<dbReference type="Gene3D" id="2.20.70.10">
    <property type="match status" value="1"/>
</dbReference>
<gene>
    <name evidence="13" type="ORF">HNAJ_LOCUS7501</name>
</gene>
<dbReference type="GO" id="GO:0005737">
    <property type="term" value="C:cytoplasm"/>
    <property type="evidence" value="ECO:0007669"/>
    <property type="project" value="TreeGrafter"/>
</dbReference>
<sequence length="756" mass="85607">MSQEPGLFQVNVTVKHAILNSQNGTGIRTFVEVFVDSKSAFKTDISPKSWSPSWNCSVSAIVTPYSSIQFIVTHVVKFGPNSQLGESQLDVYPILKLYDGKVASVDHTLSIIKKDVSRGFLVVNFGPLEVDLTMFPPPPVFRDQVVALATGSIASSNTDGLPLSSSQELNLANDQASTSQSIVETVGPRRGRNHPSNAPSSSTTAVTVGSSFWAELLRALFDPSPPFTPETTPRRWGSAAQPNLRLPRSDWTDAAVVHSNRLNAPKFSEDSPLPDGWERRVDPESGRKYFVNHKNCTTQWEDPRERGMDESRPLPPGWEKRYTAAGQRFFIDHNSRTTTFIDPRTGQHAGSLGTLGVPVQYERNFRAKLAYFRAQCTNHLLNGHAKLTISRDGLLEESFQQIQRLPVSDLRKRLCITFLGEEGLDYGGIAREWFLRVSRDFFNPMFGLFEYTGAHYSLQINPASDVANVAHLEYFHFIGRVIGMALFHGRCIDGGFTLAFYKLILGRKACLQDLELVDHDFYQSLTFIRHVISDQAFMRFHGIETDNDVDASDLELYFSGNYRKFDSLQEDELKPGGKDIKVTEANKMEYLKLMVEWRLNRGVTEQTEAFLKGLFEVVEPSWLQVFDERELELLLSGMPELDVEDWRANTVYRKYSPSSKQVVWFWQFVRSLDKEKRARLLQFITGTCHLPLGGFGELMGSNGRQLFCIERTGTEAWLPRSHTCFNRLDLPPYTSFEQLREKLLLAIEETEGFGQE</sequence>
<evidence type="ECO:0000313" key="14">
    <source>
        <dbReference type="Proteomes" id="UP000278807"/>
    </source>
</evidence>
<keyword evidence="5 6" id="KW-0833">Ubl conjugation pathway</keyword>
<evidence type="ECO:0000256" key="7">
    <source>
        <dbReference type="PIRSR" id="PIRSR001569-1"/>
    </source>
</evidence>
<keyword evidence="14" id="KW-1185">Reference proteome</keyword>
<organism evidence="15">
    <name type="scientific">Rodentolepis nana</name>
    <name type="common">Dwarf tapeworm</name>
    <name type="synonym">Hymenolepis nana</name>
    <dbReference type="NCBI Taxonomy" id="102285"/>
    <lineage>
        <taxon>Eukaryota</taxon>
        <taxon>Metazoa</taxon>
        <taxon>Spiralia</taxon>
        <taxon>Lophotrochozoa</taxon>
        <taxon>Platyhelminthes</taxon>
        <taxon>Cestoda</taxon>
        <taxon>Eucestoda</taxon>
        <taxon>Cyclophyllidea</taxon>
        <taxon>Hymenolepididae</taxon>
        <taxon>Rodentolepis</taxon>
    </lineage>
</organism>
<dbReference type="Pfam" id="PF00168">
    <property type="entry name" value="C2"/>
    <property type="match status" value="1"/>
</dbReference>
<dbReference type="Pfam" id="PF00632">
    <property type="entry name" value="HECT"/>
    <property type="match status" value="1"/>
</dbReference>
<dbReference type="PANTHER" id="PTHR11254:SF429">
    <property type="entry name" value="E3 UBIQUITIN-PROTEIN LIGASE SU(DX)"/>
    <property type="match status" value="1"/>
</dbReference>
<dbReference type="Proteomes" id="UP000278807">
    <property type="component" value="Unassembled WGS sequence"/>
</dbReference>
<keyword evidence="3 6" id="KW-0808">Transferase</keyword>
<reference evidence="13 14" key="2">
    <citation type="submission" date="2018-11" db="EMBL/GenBank/DDBJ databases">
        <authorList>
            <consortium name="Pathogen Informatics"/>
        </authorList>
    </citation>
    <scope>NUCLEOTIDE SEQUENCE [LARGE SCALE GENOMIC DNA]</scope>
</reference>
<feature type="compositionally biased region" description="Polar residues" evidence="9">
    <location>
        <begin position="170"/>
        <end position="183"/>
    </location>
</feature>
<dbReference type="WBParaSite" id="HNAJ_0000750501-mRNA-1">
    <property type="protein sequence ID" value="HNAJ_0000750501-mRNA-1"/>
    <property type="gene ID" value="HNAJ_0000750501"/>
</dbReference>
<evidence type="ECO:0000259" key="12">
    <source>
        <dbReference type="PROSITE" id="PS50237"/>
    </source>
</evidence>
<dbReference type="UniPathway" id="UPA00143"/>
<dbReference type="InterPro" id="IPR000008">
    <property type="entry name" value="C2_dom"/>
</dbReference>
<evidence type="ECO:0000256" key="1">
    <source>
        <dbReference type="ARBA" id="ARBA00000885"/>
    </source>
</evidence>
<dbReference type="Gene3D" id="3.90.1750.10">
    <property type="entry name" value="Hect, E3 ligase catalytic domains"/>
    <property type="match status" value="1"/>
</dbReference>
<evidence type="ECO:0000256" key="8">
    <source>
        <dbReference type="PROSITE-ProRule" id="PRU00104"/>
    </source>
</evidence>